<dbReference type="GO" id="GO:0016491">
    <property type="term" value="F:oxidoreductase activity"/>
    <property type="evidence" value="ECO:0007669"/>
    <property type="project" value="UniProtKB-KW"/>
</dbReference>
<dbReference type="GO" id="GO:0005737">
    <property type="term" value="C:cytoplasm"/>
    <property type="evidence" value="ECO:0007669"/>
    <property type="project" value="UniProtKB-SubCell"/>
</dbReference>
<dbReference type="PANTHER" id="PTHR43035:SF1">
    <property type="entry name" value="FATTY ACID REPRESSION MUTANT PROTEIN 2-RELATED"/>
    <property type="match status" value="1"/>
</dbReference>
<comment type="similarity">
    <text evidence="3">Belongs to the nitroreductase family.</text>
</comment>
<evidence type="ECO:0000256" key="1">
    <source>
        <dbReference type="ARBA" id="ARBA00004123"/>
    </source>
</evidence>
<comment type="subcellular location">
    <subcellularLocation>
        <location evidence="2">Cytoplasm</location>
    </subcellularLocation>
    <subcellularLocation>
        <location evidence="1">Nucleus</location>
    </subcellularLocation>
</comment>
<dbReference type="PANTHER" id="PTHR43035">
    <property type="entry name" value="FATTY ACID REPRESSION MUTANT PROTEIN 2-RELATED"/>
    <property type="match status" value="1"/>
</dbReference>
<keyword evidence="6" id="KW-0539">Nucleus</keyword>
<dbReference type="GO" id="GO:0034599">
    <property type="term" value="P:cellular response to oxidative stress"/>
    <property type="evidence" value="ECO:0007669"/>
    <property type="project" value="InterPro"/>
</dbReference>
<dbReference type="GO" id="GO:0005634">
    <property type="term" value="C:nucleus"/>
    <property type="evidence" value="ECO:0007669"/>
    <property type="project" value="UniProtKB-SubCell"/>
</dbReference>
<dbReference type="InterPro" id="IPR033877">
    <property type="entry name" value="Frm2/Hbn1"/>
</dbReference>
<organism evidence="8 9">
    <name type="scientific">Tilletia horrida</name>
    <dbReference type="NCBI Taxonomy" id="155126"/>
    <lineage>
        <taxon>Eukaryota</taxon>
        <taxon>Fungi</taxon>
        <taxon>Dikarya</taxon>
        <taxon>Basidiomycota</taxon>
        <taxon>Ustilaginomycotina</taxon>
        <taxon>Exobasidiomycetes</taxon>
        <taxon>Tilletiales</taxon>
        <taxon>Tilletiaceae</taxon>
        <taxon>Tilletia</taxon>
    </lineage>
</organism>
<evidence type="ECO:0000313" key="8">
    <source>
        <dbReference type="EMBL" id="KAK0544926.1"/>
    </source>
</evidence>
<dbReference type="InterPro" id="IPR029479">
    <property type="entry name" value="Nitroreductase"/>
</dbReference>
<dbReference type="Gene3D" id="3.40.109.10">
    <property type="entry name" value="NADH Oxidase"/>
    <property type="match status" value="1"/>
</dbReference>
<keyword evidence="4" id="KW-0963">Cytoplasm</keyword>
<gene>
    <name evidence="8" type="primary">FRM2_2</name>
    <name evidence="8" type="ORF">OC846_005873</name>
</gene>
<dbReference type="Proteomes" id="UP001176517">
    <property type="component" value="Unassembled WGS sequence"/>
</dbReference>
<proteinExistence type="inferred from homology"/>
<accession>A0AAN6GKI8</accession>
<evidence type="ECO:0000256" key="3">
    <source>
        <dbReference type="ARBA" id="ARBA00007118"/>
    </source>
</evidence>
<dbReference type="Pfam" id="PF00881">
    <property type="entry name" value="Nitroreductase"/>
    <property type="match status" value="1"/>
</dbReference>
<evidence type="ECO:0000313" key="9">
    <source>
        <dbReference type="Proteomes" id="UP001176517"/>
    </source>
</evidence>
<dbReference type="SUPFAM" id="SSF55469">
    <property type="entry name" value="FMN-dependent nitroreductase-like"/>
    <property type="match status" value="1"/>
</dbReference>
<reference evidence="8" key="1">
    <citation type="journal article" date="2023" name="PhytoFront">
        <title>Draft Genome Resources of Seven Strains of Tilletia horrida, Causal Agent of Kernel Smut of Rice.</title>
        <authorList>
            <person name="Khanal S."/>
            <person name="Antony Babu S."/>
            <person name="Zhou X.G."/>
        </authorList>
    </citation>
    <scope>NUCLEOTIDE SEQUENCE</scope>
    <source>
        <strain evidence="8">TX6</strain>
    </source>
</reference>
<comment type="caution">
    <text evidence="8">The sequence shown here is derived from an EMBL/GenBank/DDBJ whole genome shotgun (WGS) entry which is preliminary data.</text>
</comment>
<dbReference type="InterPro" id="IPR000415">
    <property type="entry name" value="Nitroreductase-like"/>
</dbReference>
<evidence type="ECO:0000256" key="6">
    <source>
        <dbReference type="ARBA" id="ARBA00023242"/>
    </source>
</evidence>
<keyword evidence="5" id="KW-0560">Oxidoreductase</keyword>
<sequence length="210" mass="23251">MSSKSARFLQDLINRRSIRKLSKGPPILPDEHLINLVRQTVKHSPSAFNSQSSRAIILLGSEHDIFWSEDVPTAVKSANNDQAWLERIMPKLPMFGVATGTVLFFESEAVVKANQERSPAFASLFPYWSHQASGIAQSNTWTALSAEGYGCNLQHLNEVGPSFIKKHGLPEDYKLIAQLVFGVPNEMPGEKSFLPDEQKVKVFGASTAQL</sequence>
<evidence type="ECO:0000259" key="7">
    <source>
        <dbReference type="Pfam" id="PF00881"/>
    </source>
</evidence>
<dbReference type="FunFam" id="3.40.109.10:FF:000001">
    <property type="entry name" value="Nitroreductase family"/>
    <property type="match status" value="1"/>
</dbReference>
<evidence type="ECO:0000256" key="5">
    <source>
        <dbReference type="ARBA" id="ARBA00023002"/>
    </source>
</evidence>
<evidence type="ECO:0000256" key="4">
    <source>
        <dbReference type="ARBA" id="ARBA00022490"/>
    </source>
</evidence>
<evidence type="ECO:0000256" key="2">
    <source>
        <dbReference type="ARBA" id="ARBA00004496"/>
    </source>
</evidence>
<keyword evidence="9" id="KW-1185">Reference proteome</keyword>
<name>A0AAN6GKI8_9BASI</name>
<dbReference type="AlphaFoldDB" id="A0AAN6GKI8"/>
<feature type="domain" description="Nitroreductase" evidence="7">
    <location>
        <begin position="14"/>
        <end position="182"/>
    </location>
</feature>
<dbReference type="EMBL" id="JAPDMZ010000255">
    <property type="protein sequence ID" value="KAK0544926.1"/>
    <property type="molecule type" value="Genomic_DNA"/>
</dbReference>
<protein>
    <submittedName>
        <fullName evidence="8">Type II nitroreductase</fullName>
    </submittedName>
</protein>